<evidence type="ECO:0000313" key="3">
    <source>
        <dbReference type="Proteomes" id="UP000679629"/>
    </source>
</evidence>
<gene>
    <name evidence="2" type="ORF">KJK29_18970</name>
</gene>
<reference evidence="3" key="1">
    <citation type="submission" date="2021-05" db="EMBL/GenBank/DDBJ databases">
        <title>Direct Submission.</title>
        <authorList>
            <person name="Li K."/>
            <person name="Gao J."/>
        </authorList>
    </citation>
    <scope>NUCLEOTIDE SEQUENCE [LARGE SCALE GENOMIC DNA]</scope>
    <source>
        <strain evidence="3">MG62</strain>
    </source>
</reference>
<dbReference type="Pfam" id="PF09683">
    <property type="entry name" value="Lactococcin_972"/>
    <property type="match status" value="1"/>
</dbReference>
<protein>
    <recommendedName>
        <fullName evidence="4">Bacteriocin (Lactococcin_972)</fullName>
    </recommendedName>
</protein>
<keyword evidence="1" id="KW-0732">Signal</keyword>
<evidence type="ECO:0008006" key="4">
    <source>
        <dbReference type="Google" id="ProtNLM"/>
    </source>
</evidence>
<keyword evidence="3" id="KW-1185">Reference proteome</keyword>
<dbReference type="Proteomes" id="UP000679629">
    <property type="component" value="Chromosome"/>
</dbReference>
<dbReference type="EMBL" id="CP075896">
    <property type="protein sequence ID" value="QWB24509.1"/>
    <property type="molecule type" value="Genomic_DNA"/>
</dbReference>
<evidence type="ECO:0000313" key="2">
    <source>
        <dbReference type="EMBL" id="QWB24509.1"/>
    </source>
</evidence>
<sequence>MKASGRSIAFAIAGGFLAAGTLAGPATADSVQAPTAGAVTVTAHTRGDGTQPPAALGDPKEWGVVEFTAGSTGGIRPKTVLEIGGGTWSYGKNLTGDGQYCYSNYYHSKVMHGSTVELAGGSNKAVEAKGKWSYANMTAGAAYTCKTYYAKY</sequence>
<organism evidence="2 3">
    <name type="scientific">Streptomyces koelreuteriae</name>
    <dbReference type="NCBI Taxonomy" id="2838015"/>
    <lineage>
        <taxon>Bacteria</taxon>
        <taxon>Bacillati</taxon>
        <taxon>Actinomycetota</taxon>
        <taxon>Actinomycetes</taxon>
        <taxon>Kitasatosporales</taxon>
        <taxon>Streptomycetaceae</taxon>
        <taxon>Streptomyces</taxon>
    </lineage>
</organism>
<feature type="signal peptide" evidence="1">
    <location>
        <begin position="1"/>
        <end position="28"/>
    </location>
</feature>
<feature type="chain" id="PRO_5046680638" description="Bacteriocin (Lactococcin_972)" evidence="1">
    <location>
        <begin position="29"/>
        <end position="152"/>
    </location>
</feature>
<accession>A0ABX8FTS9</accession>
<dbReference type="Gene3D" id="2.60.40.2850">
    <property type="match status" value="1"/>
</dbReference>
<proteinExistence type="predicted"/>
<dbReference type="InterPro" id="IPR006540">
    <property type="entry name" value="Lactococcin_972"/>
</dbReference>
<dbReference type="RefSeq" id="WP_215120343.1">
    <property type="nucleotide sequence ID" value="NZ_CP075896.1"/>
</dbReference>
<evidence type="ECO:0000256" key="1">
    <source>
        <dbReference type="SAM" id="SignalP"/>
    </source>
</evidence>
<name>A0ABX8FTS9_9ACTN</name>